<dbReference type="Proteomes" id="UP000030002">
    <property type="component" value="Unassembled WGS sequence"/>
</dbReference>
<proteinExistence type="predicted"/>
<keyword evidence="2" id="KW-1185">Reference proteome</keyword>
<gene>
    <name evidence="1" type="ORF">N802_06195</name>
</gene>
<protein>
    <submittedName>
        <fullName evidence="1">Uncharacterized protein</fullName>
    </submittedName>
</protein>
<sequence>MSVTVSLRFTQRTRHLLREYARLEILSITFTHLAIM</sequence>
<dbReference type="EMBL" id="AVPJ01000016">
    <property type="protein sequence ID" value="KGN30796.1"/>
    <property type="molecule type" value="Genomic_DNA"/>
</dbReference>
<evidence type="ECO:0000313" key="1">
    <source>
        <dbReference type="EMBL" id="KGN30796.1"/>
    </source>
</evidence>
<reference evidence="1 2" key="1">
    <citation type="submission" date="2013-08" db="EMBL/GenBank/DDBJ databases">
        <title>The genome sequence of Knoellia sinensis.</title>
        <authorList>
            <person name="Zhu W."/>
            <person name="Wang G."/>
        </authorList>
    </citation>
    <scope>NUCLEOTIDE SEQUENCE [LARGE SCALE GENOMIC DNA]</scope>
    <source>
        <strain evidence="1 2">KCTC 19936</strain>
    </source>
</reference>
<evidence type="ECO:0000313" key="2">
    <source>
        <dbReference type="Proteomes" id="UP000030002"/>
    </source>
</evidence>
<dbReference type="AlphaFoldDB" id="A0A0A0J5A3"/>
<organism evidence="1 2">
    <name type="scientific">Knoellia sinensis KCTC 19936</name>
    <dbReference type="NCBI Taxonomy" id="1385520"/>
    <lineage>
        <taxon>Bacteria</taxon>
        <taxon>Bacillati</taxon>
        <taxon>Actinomycetota</taxon>
        <taxon>Actinomycetes</taxon>
        <taxon>Micrococcales</taxon>
        <taxon>Intrasporangiaceae</taxon>
        <taxon>Knoellia</taxon>
    </lineage>
</organism>
<name>A0A0A0J5A3_9MICO</name>
<comment type="caution">
    <text evidence="1">The sequence shown here is derived from an EMBL/GenBank/DDBJ whole genome shotgun (WGS) entry which is preliminary data.</text>
</comment>
<accession>A0A0A0J5A3</accession>